<evidence type="ECO:0000313" key="4">
    <source>
        <dbReference type="EMBL" id="MBD1390616.1"/>
    </source>
</evidence>
<name>A0A8J6UGR7_9GAMM</name>
<sequence length="110" mass="12180">MDAQPQLLNRTTIEHLKLQVGADMLPVVIATFVREGEAAIELLEHIQTEQIQHYCHTLKSSAAAIGADALAQQASMLDQQLKDCPHSAVDLAPLQRLYRNTLIVLRSLLN</sequence>
<feature type="domain" description="HPt" evidence="3">
    <location>
        <begin position="17"/>
        <end position="110"/>
    </location>
</feature>
<proteinExistence type="predicted"/>
<dbReference type="InterPro" id="IPR036641">
    <property type="entry name" value="HPT_dom_sf"/>
</dbReference>
<evidence type="ECO:0000256" key="1">
    <source>
        <dbReference type="ARBA" id="ARBA00023012"/>
    </source>
</evidence>
<dbReference type="RefSeq" id="WP_191145684.1">
    <property type="nucleotide sequence ID" value="NZ_JACXAF010000020.1"/>
</dbReference>
<keyword evidence="2" id="KW-0597">Phosphoprotein</keyword>
<feature type="modified residue" description="Phosphohistidine" evidence="2">
    <location>
        <position position="56"/>
    </location>
</feature>
<dbReference type="GO" id="GO:0000160">
    <property type="term" value="P:phosphorelay signal transduction system"/>
    <property type="evidence" value="ECO:0007669"/>
    <property type="project" value="UniProtKB-KW"/>
</dbReference>
<gene>
    <name evidence="4" type="ORF">IC617_14355</name>
</gene>
<dbReference type="GO" id="GO:0004672">
    <property type="term" value="F:protein kinase activity"/>
    <property type="evidence" value="ECO:0007669"/>
    <property type="project" value="UniProtKB-ARBA"/>
</dbReference>
<dbReference type="EMBL" id="JACXAF010000020">
    <property type="protein sequence ID" value="MBD1390616.1"/>
    <property type="molecule type" value="Genomic_DNA"/>
</dbReference>
<keyword evidence="1" id="KW-0902">Two-component regulatory system</keyword>
<dbReference type="PROSITE" id="PS50894">
    <property type="entry name" value="HPT"/>
    <property type="match status" value="1"/>
</dbReference>
<dbReference type="AlphaFoldDB" id="A0A8J6UGR7"/>
<dbReference type="Gene3D" id="1.20.120.160">
    <property type="entry name" value="HPT domain"/>
    <property type="match status" value="1"/>
</dbReference>
<keyword evidence="5" id="KW-1185">Reference proteome</keyword>
<dbReference type="InterPro" id="IPR008207">
    <property type="entry name" value="Sig_transdc_His_kin_Hpt_dom"/>
</dbReference>
<evidence type="ECO:0000259" key="3">
    <source>
        <dbReference type="PROSITE" id="PS50894"/>
    </source>
</evidence>
<evidence type="ECO:0000256" key="2">
    <source>
        <dbReference type="PROSITE-ProRule" id="PRU00110"/>
    </source>
</evidence>
<reference evidence="4" key="1">
    <citation type="submission" date="2020-09" db="EMBL/GenBank/DDBJ databases">
        <title>A novel bacterium of genus Neiella, isolated from South China Sea.</title>
        <authorList>
            <person name="Huang H."/>
            <person name="Mo K."/>
            <person name="Hu Y."/>
        </authorList>
    </citation>
    <scope>NUCLEOTIDE SEQUENCE</scope>
    <source>
        <strain evidence="4">HB171785</strain>
    </source>
</reference>
<comment type="caution">
    <text evidence="4">The sequence shown here is derived from an EMBL/GenBank/DDBJ whole genome shotgun (WGS) entry which is preliminary data.</text>
</comment>
<dbReference type="Pfam" id="PF01627">
    <property type="entry name" value="Hpt"/>
    <property type="match status" value="1"/>
</dbReference>
<protein>
    <submittedName>
        <fullName evidence="4">Hpt domain-containing protein</fullName>
    </submittedName>
</protein>
<dbReference type="SUPFAM" id="SSF47226">
    <property type="entry name" value="Histidine-containing phosphotransfer domain, HPT domain"/>
    <property type="match status" value="1"/>
</dbReference>
<evidence type="ECO:0000313" key="5">
    <source>
        <dbReference type="Proteomes" id="UP000638014"/>
    </source>
</evidence>
<organism evidence="4 5">
    <name type="scientific">Neiella litorisoli</name>
    <dbReference type="NCBI Taxonomy" id="2771431"/>
    <lineage>
        <taxon>Bacteria</taxon>
        <taxon>Pseudomonadati</taxon>
        <taxon>Pseudomonadota</taxon>
        <taxon>Gammaproteobacteria</taxon>
        <taxon>Alteromonadales</taxon>
        <taxon>Echinimonadaceae</taxon>
        <taxon>Neiella</taxon>
    </lineage>
</organism>
<dbReference type="Proteomes" id="UP000638014">
    <property type="component" value="Unassembled WGS sequence"/>
</dbReference>
<accession>A0A8J6UGR7</accession>